<keyword evidence="3" id="KW-1185">Reference proteome</keyword>
<accession>A0A0N4VGY8</accession>
<dbReference type="Proteomes" id="UP000274131">
    <property type="component" value="Unassembled WGS sequence"/>
</dbReference>
<proteinExistence type="predicted"/>
<reference evidence="2 3" key="2">
    <citation type="submission" date="2018-10" db="EMBL/GenBank/DDBJ databases">
        <authorList>
            <consortium name="Pathogen Informatics"/>
        </authorList>
    </citation>
    <scope>NUCLEOTIDE SEQUENCE [LARGE SCALE GENOMIC DNA]</scope>
</reference>
<sequence length="432" mass="47823">MDRESIRTFCRSAKSVKELLCLIDMEELYEFFAALNIRDIRALVQANENDFQHWFQNPGSWRKFTEAVKILREEVCEVNAATDVGCVCKLNSLNGEDPGDEHKYAGGEQQNHDCPMISKDRFAAMSNFSGSANILSRDESLEDPHGVSGKTVNTSVVPKMEKLQIGEVASKGKNVEEKSVQCHNRDIQCDCRKVDGKKSCCGRENQIGYLAQINYGGIPRGMYDHFYDGIRMAGENSPHAVLSPQSITPFPSGQHAFQFFTSPLNSEIDNTPQFNVGSLMYYPPTLANLDVRYPGVNVVASNCQLAPQISTNAECNFVNPDNVYQPCSYFNNCNALSQQGLYCYSPLGNIDNGLTINNTKAAFTYTGAYGTPVCKPNSLYISTSRDGIHSNSSASSGLTNKPVKSKPQNFKAEHTGNQYFKAESGKLLPRRL</sequence>
<name>A0A0N4VGY8_ENTVE</name>
<gene>
    <name evidence="2" type="ORF">EVEC_LOCUS9434</name>
</gene>
<evidence type="ECO:0000313" key="3">
    <source>
        <dbReference type="Proteomes" id="UP000274131"/>
    </source>
</evidence>
<dbReference type="WBParaSite" id="EVEC_0001007701-mRNA-1">
    <property type="protein sequence ID" value="EVEC_0001007701-mRNA-1"/>
    <property type="gene ID" value="EVEC_0001007701"/>
</dbReference>
<evidence type="ECO:0000313" key="2">
    <source>
        <dbReference type="EMBL" id="VDD94683.1"/>
    </source>
</evidence>
<organism evidence="4">
    <name type="scientific">Enterobius vermicularis</name>
    <name type="common">Human pinworm</name>
    <dbReference type="NCBI Taxonomy" id="51028"/>
    <lineage>
        <taxon>Eukaryota</taxon>
        <taxon>Metazoa</taxon>
        <taxon>Ecdysozoa</taxon>
        <taxon>Nematoda</taxon>
        <taxon>Chromadorea</taxon>
        <taxon>Rhabditida</taxon>
        <taxon>Spirurina</taxon>
        <taxon>Oxyuridomorpha</taxon>
        <taxon>Oxyuroidea</taxon>
        <taxon>Oxyuridae</taxon>
        <taxon>Enterobius</taxon>
    </lineage>
</organism>
<evidence type="ECO:0000256" key="1">
    <source>
        <dbReference type="SAM" id="MobiDB-lite"/>
    </source>
</evidence>
<feature type="region of interest" description="Disordered" evidence="1">
    <location>
        <begin position="391"/>
        <end position="415"/>
    </location>
</feature>
<evidence type="ECO:0000313" key="4">
    <source>
        <dbReference type="WBParaSite" id="EVEC_0001007701-mRNA-1"/>
    </source>
</evidence>
<protein>
    <submittedName>
        <fullName evidence="4">F-box domain-containing protein</fullName>
    </submittedName>
</protein>
<dbReference type="AlphaFoldDB" id="A0A0N4VGY8"/>
<dbReference type="EMBL" id="UXUI01010046">
    <property type="protein sequence ID" value="VDD94683.1"/>
    <property type="molecule type" value="Genomic_DNA"/>
</dbReference>
<reference evidence="4" key="1">
    <citation type="submission" date="2017-02" db="UniProtKB">
        <authorList>
            <consortium name="WormBaseParasite"/>
        </authorList>
    </citation>
    <scope>IDENTIFICATION</scope>
</reference>